<keyword evidence="2" id="KW-1185">Reference proteome</keyword>
<name>A0ABS4EVZ0_9HYPH</name>
<dbReference type="SUPFAM" id="SSF81606">
    <property type="entry name" value="PP2C-like"/>
    <property type="match status" value="1"/>
</dbReference>
<dbReference type="InterPro" id="IPR036457">
    <property type="entry name" value="PPM-type-like_dom_sf"/>
</dbReference>
<dbReference type="EMBL" id="JAGGJV010000013">
    <property type="protein sequence ID" value="MBP1862088.1"/>
    <property type="molecule type" value="Genomic_DNA"/>
</dbReference>
<sequence length="247" mass="26769">MRIEANWYSRKGTKTADNRDHAGLGTNTSGVMGIVVDGSTAGANNGEYAGAIVREMVVWFCGLEEALDPDVLTRQLRGIHADLQGRFPRGAASFIIVHVAAGGRTAVVHAGDCFLGEIAPGDRIRRQTRPHTLANVLAEVPIDELSKISARHLLSKSFRSREHMTPEILETDSLPSVYLISTDGFWAELSAHEQLAVIDGRKVEANGEHDDCSVLKLVITEVADPELIMGEGMPSANFHNGWTTLTC</sequence>
<organism evidence="1 2">
    <name type="scientific">Rhizobium herbae</name>
    <dbReference type="NCBI Taxonomy" id="508661"/>
    <lineage>
        <taxon>Bacteria</taxon>
        <taxon>Pseudomonadati</taxon>
        <taxon>Pseudomonadota</taxon>
        <taxon>Alphaproteobacteria</taxon>
        <taxon>Hyphomicrobiales</taxon>
        <taxon>Rhizobiaceae</taxon>
        <taxon>Rhizobium/Agrobacterium group</taxon>
        <taxon>Rhizobium</taxon>
    </lineage>
</organism>
<comment type="caution">
    <text evidence="1">The sequence shown here is derived from an EMBL/GenBank/DDBJ whole genome shotgun (WGS) entry which is preliminary data.</text>
</comment>
<protein>
    <submittedName>
        <fullName evidence="1">Serine/threonine protein phosphatase PrpC</fullName>
    </submittedName>
</protein>
<evidence type="ECO:0000313" key="1">
    <source>
        <dbReference type="EMBL" id="MBP1862088.1"/>
    </source>
</evidence>
<reference evidence="1 2" key="1">
    <citation type="submission" date="2021-03" db="EMBL/GenBank/DDBJ databases">
        <title>Genomic Encyclopedia of Type Strains, Phase IV (KMG-IV): sequencing the most valuable type-strain genomes for metagenomic binning, comparative biology and taxonomic classification.</title>
        <authorList>
            <person name="Goeker M."/>
        </authorList>
    </citation>
    <scope>NUCLEOTIDE SEQUENCE [LARGE SCALE GENOMIC DNA]</scope>
    <source>
        <strain evidence="1 2">DSM 26427</strain>
    </source>
</reference>
<accession>A0ABS4EVZ0</accession>
<gene>
    <name evidence="1" type="ORF">J2Z75_005619</name>
</gene>
<proteinExistence type="predicted"/>
<dbReference type="Gene3D" id="3.60.40.10">
    <property type="entry name" value="PPM-type phosphatase domain"/>
    <property type="match status" value="1"/>
</dbReference>
<dbReference type="Proteomes" id="UP000823786">
    <property type="component" value="Unassembled WGS sequence"/>
</dbReference>
<evidence type="ECO:0000313" key="2">
    <source>
        <dbReference type="Proteomes" id="UP000823786"/>
    </source>
</evidence>
<dbReference type="RefSeq" id="WP_209857008.1">
    <property type="nucleotide sequence ID" value="NZ_JAGGJV010000013.1"/>
</dbReference>